<evidence type="ECO:0000256" key="7">
    <source>
        <dbReference type="ARBA" id="ARBA00023157"/>
    </source>
</evidence>
<dbReference type="GO" id="GO:0006665">
    <property type="term" value="P:sphingolipid metabolic process"/>
    <property type="evidence" value="ECO:0007669"/>
    <property type="project" value="InterPro"/>
</dbReference>
<evidence type="ECO:0000259" key="14">
    <source>
        <dbReference type="PROSITE" id="PS51110"/>
    </source>
</evidence>
<feature type="domain" description="Saposin B-type" evidence="13">
    <location>
        <begin position="479"/>
        <end position="561"/>
    </location>
</feature>
<protein>
    <recommendedName>
        <fullName evidence="10">Pulmonary surfactant-associated protein B</fullName>
    </recommendedName>
    <alternativeName>
        <fullName evidence="11">Pulmonary surfactant-associated proteolipid SPL(Phe)</fullName>
    </alternativeName>
</protein>
<keyword evidence="16" id="KW-1185">Reference proteome</keyword>
<dbReference type="PROSITE" id="PS51110">
    <property type="entry name" value="SAP_A"/>
    <property type="match status" value="2"/>
</dbReference>
<comment type="caution">
    <text evidence="15">The sequence shown here is derived from an EMBL/GenBank/DDBJ whole genome shotgun (WGS) entry which is preliminary data.</text>
</comment>
<keyword evidence="6" id="KW-0677">Repeat</keyword>
<dbReference type="PRINTS" id="PR01797">
    <property type="entry name" value="SAPOSIN"/>
</dbReference>
<dbReference type="Pfam" id="PF05184">
    <property type="entry name" value="SapB_1"/>
    <property type="match status" value="4"/>
</dbReference>
<dbReference type="GO" id="GO:0005576">
    <property type="term" value="C:extracellular region"/>
    <property type="evidence" value="ECO:0007669"/>
    <property type="project" value="UniProtKB-SubCell"/>
</dbReference>
<dbReference type="GO" id="GO:0007585">
    <property type="term" value="P:respiratory gaseous exchange by respiratory system"/>
    <property type="evidence" value="ECO:0007669"/>
    <property type="project" value="UniProtKB-KW"/>
</dbReference>
<dbReference type="PROSITE" id="PS50015">
    <property type="entry name" value="SAP_B"/>
    <property type="match status" value="7"/>
</dbReference>
<dbReference type="AlphaFoldDB" id="A0AAW1D674"/>
<dbReference type="EMBL" id="JAPXFL010000005">
    <property type="protein sequence ID" value="KAK9506481.1"/>
    <property type="molecule type" value="Genomic_DNA"/>
</dbReference>
<dbReference type="PANTHER" id="PTHR11480:SF3">
    <property type="entry name" value="BCDNA.GH08312"/>
    <property type="match status" value="1"/>
</dbReference>
<evidence type="ECO:0000256" key="9">
    <source>
        <dbReference type="ARBA" id="ARBA00037221"/>
    </source>
</evidence>
<dbReference type="InterPro" id="IPR003119">
    <property type="entry name" value="SAP_A"/>
</dbReference>
<feature type="domain" description="Saposin A-type" evidence="14">
    <location>
        <begin position="24"/>
        <end position="64"/>
    </location>
</feature>
<evidence type="ECO:0000256" key="11">
    <source>
        <dbReference type="ARBA" id="ARBA00041785"/>
    </source>
</evidence>
<keyword evidence="2" id="KW-0767">Surface film</keyword>
<evidence type="ECO:0000313" key="15">
    <source>
        <dbReference type="EMBL" id="KAK9506481.1"/>
    </source>
</evidence>
<dbReference type="Gene3D" id="1.10.225.10">
    <property type="entry name" value="Saposin-like"/>
    <property type="match status" value="7"/>
</dbReference>
<dbReference type="InterPro" id="IPR008139">
    <property type="entry name" value="SaposinB_dom"/>
</dbReference>
<reference evidence="15 16" key="1">
    <citation type="submission" date="2022-12" db="EMBL/GenBank/DDBJ databases">
        <title>Chromosome-level genome assembly of true bugs.</title>
        <authorList>
            <person name="Ma L."/>
            <person name="Li H."/>
        </authorList>
    </citation>
    <scope>NUCLEOTIDE SEQUENCE [LARGE SCALE GENOMIC DNA]</scope>
    <source>
        <strain evidence="15">Lab_2022b</strain>
    </source>
</reference>
<evidence type="ECO:0000256" key="10">
    <source>
        <dbReference type="ARBA" id="ARBA00041094"/>
    </source>
</evidence>
<evidence type="ECO:0000256" key="2">
    <source>
        <dbReference type="ARBA" id="ARBA00022439"/>
    </source>
</evidence>
<dbReference type="Pfam" id="PF02199">
    <property type="entry name" value="SapA"/>
    <property type="match status" value="2"/>
</dbReference>
<evidence type="ECO:0000256" key="6">
    <source>
        <dbReference type="ARBA" id="ARBA00022737"/>
    </source>
</evidence>
<evidence type="ECO:0000256" key="5">
    <source>
        <dbReference type="ARBA" id="ARBA00022729"/>
    </source>
</evidence>
<accession>A0AAW1D674</accession>
<feature type="domain" description="Saposin B-type" evidence="13">
    <location>
        <begin position="391"/>
        <end position="472"/>
    </location>
</feature>
<feature type="domain" description="Saposin A-type" evidence="14">
    <location>
        <begin position="781"/>
        <end position="821"/>
    </location>
</feature>
<evidence type="ECO:0000256" key="8">
    <source>
        <dbReference type="ARBA" id="ARBA00023180"/>
    </source>
</evidence>
<organism evidence="15 16">
    <name type="scientific">Rhynocoris fuscipes</name>
    <dbReference type="NCBI Taxonomy" id="488301"/>
    <lineage>
        <taxon>Eukaryota</taxon>
        <taxon>Metazoa</taxon>
        <taxon>Ecdysozoa</taxon>
        <taxon>Arthropoda</taxon>
        <taxon>Hexapoda</taxon>
        <taxon>Insecta</taxon>
        <taxon>Pterygota</taxon>
        <taxon>Neoptera</taxon>
        <taxon>Paraneoptera</taxon>
        <taxon>Hemiptera</taxon>
        <taxon>Heteroptera</taxon>
        <taxon>Panheteroptera</taxon>
        <taxon>Cimicomorpha</taxon>
        <taxon>Reduviidae</taxon>
        <taxon>Harpactorinae</taxon>
        <taxon>Harpactorini</taxon>
        <taxon>Rhynocoris</taxon>
    </lineage>
</organism>
<keyword evidence="7" id="KW-1015">Disulfide bond</keyword>
<evidence type="ECO:0000256" key="1">
    <source>
        <dbReference type="ARBA" id="ARBA00004364"/>
    </source>
</evidence>
<feature type="domain" description="Saposin B-type" evidence="13">
    <location>
        <begin position="69"/>
        <end position="151"/>
    </location>
</feature>
<dbReference type="SMART" id="SM00162">
    <property type="entry name" value="SAPA"/>
    <property type="match status" value="2"/>
</dbReference>
<dbReference type="Pfam" id="PF03489">
    <property type="entry name" value="SapB_2"/>
    <property type="match status" value="4"/>
</dbReference>
<dbReference type="SUPFAM" id="SSF47862">
    <property type="entry name" value="Saposin"/>
    <property type="match status" value="6"/>
</dbReference>
<dbReference type="InterPro" id="IPR007856">
    <property type="entry name" value="SapB_1"/>
</dbReference>
<evidence type="ECO:0000313" key="16">
    <source>
        <dbReference type="Proteomes" id="UP001461498"/>
    </source>
</evidence>
<dbReference type="InterPro" id="IPR051428">
    <property type="entry name" value="Sphingo_Act-Surfact_Prot"/>
</dbReference>
<dbReference type="InterPro" id="IPR008138">
    <property type="entry name" value="SapB_2"/>
</dbReference>
<keyword evidence="5 12" id="KW-0732">Signal</keyword>
<evidence type="ECO:0000256" key="3">
    <source>
        <dbReference type="ARBA" id="ARBA00022525"/>
    </source>
</evidence>
<dbReference type="Proteomes" id="UP001461498">
    <property type="component" value="Unassembled WGS sequence"/>
</dbReference>
<dbReference type="InterPro" id="IPR011001">
    <property type="entry name" value="Saposin-like"/>
</dbReference>
<feature type="domain" description="Saposin B-type" evidence="13">
    <location>
        <begin position="168"/>
        <end position="247"/>
    </location>
</feature>
<dbReference type="GO" id="GO:0016020">
    <property type="term" value="C:membrane"/>
    <property type="evidence" value="ECO:0007669"/>
    <property type="project" value="GOC"/>
</dbReference>
<evidence type="ECO:0000256" key="4">
    <source>
        <dbReference type="ARBA" id="ARBA00022713"/>
    </source>
</evidence>
<feature type="domain" description="Saposin B-type" evidence="13">
    <location>
        <begin position="272"/>
        <end position="351"/>
    </location>
</feature>
<evidence type="ECO:0000259" key="13">
    <source>
        <dbReference type="PROSITE" id="PS50015"/>
    </source>
</evidence>
<name>A0AAW1D674_9HEMI</name>
<sequence length="845" mass="94873">MNVQLSSIIGIIFVTICWGHYVPPVPKPSVCSTGQRYWCRNITTAAECSAVKHCIQGVWEHEVPIEMDKSSVCQTCLEMVKLARDQLNSNETQEELRQVLEAPCKIVPTKVLRSDCIKLMDDYGSYVVDTLSSQMNPNVVCSVVGLCYSKRFTTEPHKEHEATDVKKVELTCDNCYSLMEQVKGNIETATTNDIFSVLAVMCGNMGSFSDACSSIIHNNLEKVDALIRSNVKADPVCSLAGVCKERYHAHANSKLIRVPVGDVEIIGREKNDDLPCDLCVQLVKHLRDVLIANTTEEEFKEVVMGLCKMSPLKDECETIVNDYYPQIYTFLVEELNGTILCAQIGICPKGGPNVVRPLLMIDDAAKAQLPVERMFPHTAITFVNAKNTKPNPELCSFCEYFLHFVQQELTLPSTEKEITDVVMKTCHKLPATVVSECESFVKTYMATFVALLANRIDPSQVCPNLGLCPSALIAVEYKDKPTCPLCLLAVEAALAKISNKTEVEINDALDDLCIRDVFPNTLSTECVAFVTNYRNQLTDMIIAEFTAQEACVYAELCAIPKQYTTLPPPKQHKNDHKIKSHHEQAEHKIISSGNVETNEIMQTVNKPNLCVLCEFVMTKLEQELKDKKTEEEIKETVYKICNHLPKTVAPQCKNFVQQYADFILDLLSQEIEPKEICTYLNLCGKAVHLIRSPIKRCLMCELLMDGLKTVITEPEVEDDLNVKLLKACNVFPEDHISICRRMVEVMAPQIETALRTLPVGPLVCHRVHMCISGSRAQLVKLAGAKGKCYLGPDFWCKSTTTAARCQQIEYCQKHVWRSDKPRKSIKKGSSCYQYLAVLKYFKRTN</sequence>
<proteinExistence type="predicted"/>
<keyword evidence="3" id="KW-0964">Secreted</keyword>
<feature type="domain" description="Saposin B-type" evidence="13">
    <location>
        <begin position="606"/>
        <end position="687"/>
    </location>
</feature>
<feature type="chain" id="PRO_5044013341" description="Pulmonary surfactant-associated protein B" evidence="12">
    <location>
        <begin position="20"/>
        <end position="845"/>
    </location>
</feature>
<dbReference type="PANTHER" id="PTHR11480">
    <property type="entry name" value="SAPOSIN-RELATED"/>
    <property type="match status" value="1"/>
</dbReference>
<dbReference type="FunFam" id="1.10.225.10:FF:000002">
    <property type="entry name" value="prosaposin isoform X2"/>
    <property type="match status" value="1"/>
</dbReference>
<gene>
    <name evidence="15" type="ORF">O3M35_008415</name>
</gene>
<feature type="signal peptide" evidence="12">
    <location>
        <begin position="1"/>
        <end position="19"/>
    </location>
</feature>
<keyword evidence="4" id="KW-0305">Gaseous exchange</keyword>
<dbReference type="InterPro" id="IPR008373">
    <property type="entry name" value="Saposin"/>
</dbReference>
<evidence type="ECO:0000256" key="12">
    <source>
        <dbReference type="SAM" id="SignalP"/>
    </source>
</evidence>
<keyword evidence="8" id="KW-0325">Glycoprotein</keyword>
<feature type="domain" description="Saposin B-type" evidence="13">
    <location>
        <begin position="693"/>
        <end position="774"/>
    </location>
</feature>
<comment type="function">
    <text evidence="9">Pulmonary surfactant-associated proteins promote alveolar stability by lowering the surface tension at the air-liquid interface in the peripheral air spaces. SP-B increases the collapse pressure of palmitic acid to nearly 70 millinewtons per meter.</text>
</comment>
<dbReference type="SMART" id="SM00741">
    <property type="entry name" value="SapB"/>
    <property type="match status" value="7"/>
</dbReference>
<comment type="subcellular location">
    <subcellularLocation>
        <location evidence="1">Secreted</location>
        <location evidence="1">Extracellular space</location>
        <location evidence="1">Surface film</location>
    </subcellularLocation>
</comment>
<dbReference type="FunFam" id="1.10.225.10:FF:000008">
    <property type="entry name" value="Pulmonary surfactant-associated protein B"/>
    <property type="match status" value="1"/>
</dbReference>
<dbReference type="GO" id="GO:0005764">
    <property type="term" value="C:lysosome"/>
    <property type="evidence" value="ECO:0007669"/>
    <property type="project" value="InterPro"/>
</dbReference>